<evidence type="ECO:0000313" key="3">
    <source>
        <dbReference type="Proteomes" id="UP000326289"/>
    </source>
</evidence>
<protein>
    <submittedName>
        <fullName evidence="2">Uncharacterized protein</fullName>
    </submittedName>
</protein>
<evidence type="ECO:0000256" key="1">
    <source>
        <dbReference type="SAM" id="MobiDB-lite"/>
    </source>
</evidence>
<proteinExistence type="predicted"/>
<dbReference type="Proteomes" id="UP000326289">
    <property type="component" value="Unassembled WGS sequence"/>
</dbReference>
<feature type="region of interest" description="Disordered" evidence="1">
    <location>
        <begin position="111"/>
        <end position="137"/>
    </location>
</feature>
<accession>A0A5N6J2E8</accession>
<feature type="compositionally biased region" description="Basic and acidic residues" evidence="1">
    <location>
        <begin position="111"/>
        <end position="120"/>
    </location>
</feature>
<dbReference type="AlphaFoldDB" id="A0A5N6J2E8"/>
<gene>
    <name evidence="2" type="ORF">BDV30DRAFT_129030</name>
</gene>
<sequence>MEVRISALEVAGYEFVDETDTTAVEYEIISDKPIVRSAGNHSAICLKESHTSTYPETYGAYPATGQTTPLPSCPTHCHGIRWDTIEHSTPTEAQHASWKDDTSVVPYRADIDGRADRERLGSTTTRKSSDSTDDTGVTVHRGAEALLLMRSHALDSQLTYTSSSISLPSLDSSQGYWDQKSSFASGALPATPGTLTSPAPLSSQEEAWLLRQFSTEVGTWMEISDL</sequence>
<evidence type="ECO:0000313" key="2">
    <source>
        <dbReference type="EMBL" id="KAB8272487.1"/>
    </source>
</evidence>
<name>A0A5N6J2E8_9EURO</name>
<reference evidence="2 3" key="1">
    <citation type="submission" date="2019-04" db="EMBL/GenBank/DDBJ databases">
        <title>Fungal friends and foes A comparative genomics study of 23 Aspergillus species from section Flavi.</title>
        <authorList>
            <consortium name="DOE Joint Genome Institute"/>
            <person name="Kjaerbolling I."/>
            <person name="Vesth T.C."/>
            <person name="Frisvad J.C."/>
            <person name="Nybo J.L."/>
            <person name="Theobald S."/>
            <person name="Kildgaard S."/>
            <person name="Petersen T.I."/>
            <person name="Kuo A."/>
            <person name="Sato A."/>
            <person name="Lyhne E.K."/>
            <person name="Kogle M.E."/>
            <person name="Wiebenga A."/>
            <person name="Kun R.S."/>
            <person name="Lubbers R.J."/>
            <person name="Makela M.R."/>
            <person name="Barry K."/>
            <person name="Chovatia M."/>
            <person name="Clum A."/>
            <person name="Daum C."/>
            <person name="Haridas S."/>
            <person name="He G."/>
            <person name="LaButti K."/>
            <person name="Lipzen A."/>
            <person name="Mondo S."/>
            <person name="Pangilinan J."/>
            <person name="Riley R."/>
            <person name="Salamov A."/>
            <person name="Simmons B.A."/>
            <person name="Magnuson J.K."/>
            <person name="Henrissat B."/>
            <person name="Mortensen U.H."/>
            <person name="Larsen T.O."/>
            <person name="De vries R.P."/>
            <person name="Grigoriev I.V."/>
            <person name="Machida M."/>
            <person name="Baker S.E."/>
            <person name="Andersen M.R."/>
        </authorList>
    </citation>
    <scope>NUCLEOTIDE SEQUENCE [LARGE SCALE GENOMIC DNA]</scope>
    <source>
        <strain evidence="2 3">CBS 117635</strain>
    </source>
</reference>
<keyword evidence="3" id="KW-1185">Reference proteome</keyword>
<organism evidence="2 3">
    <name type="scientific">Aspergillus minisclerotigenes</name>
    <dbReference type="NCBI Taxonomy" id="656917"/>
    <lineage>
        <taxon>Eukaryota</taxon>
        <taxon>Fungi</taxon>
        <taxon>Dikarya</taxon>
        <taxon>Ascomycota</taxon>
        <taxon>Pezizomycotina</taxon>
        <taxon>Eurotiomycetes</taxon>
        <taxon>Eurotiomycetidae</taxon>
        <taxon>Eurotiales</taxon>
        <taxon>Aspergillaceae</taxon>
        <taxon>Aspergillus</taxon>
        <taxon>Aspergillus subgen. Circumdati</taxon>
    </lineage>
</organism>
<dbReference type="EMBL" id="ML732805">
    <property type="protein sequence ID" value="KAB8272487.1"/>
    <property type="molecule type" value="Genomic_DNA"/>
</dbReference>